<name>A0ABM1EJB6_PRICU</name>
<feature type="compositionally biased region" description="Basic residues" evidence="1">
    <location>
        <begin position="167"/>
        <end position="180"/>
    </location>
</feature>
<evidence type="ECO:0000313" key="3">
    <source>
        <dbReference type="RefSeq" id="XP_014672287.1"/>
    </source>
</evidence>
<feature type="compositionally biased region" description="Basic and acidic residues" evidence="1">
    <location>
        <begin position="668"/>
        <end position="680"/>
    </location>
</feature>
<feature type="region of interest" description="Disordered" evidence="1">
    <location>
        <begin position="220"/>
        <end position="239"/>
    </location>
</feature>
<dbReference type="InterPro" id="IPR016024">
    <property type="entry name" value="ARM-type_fold"/>
</dbReference>
<dbReference type="InterPro" id="IPR011989">
    <property type="entry name" value="ARM-like"/>
</dbReference>
<feature type="compositionally biased region" description="Basic and acidic residues" evidence="1">
    <location>
        <begin position="821"/>
        <end position="833"/>
    </location>
</feature>
<feature type="compositionally biased region" description="Polar residues" evidence="1">
    <location>
        <begin position="22"/>
        <end position="32"/>
    </location>
</feature>
<reference evidence="3" key="1">
    <citation type="submission" date="2025-08" db="UniProtKB">
        <authorList>
            <consortium name="RefSeq"/>
        </authorList>
    </citation>
    <scope>IDENTIFICATION</scope>
</reference>
<feature type="compositionally biased region" description="Low complexity" evidence="1">
    <location>
        <begin position="765"/>
        <end position="777"/>
    </location>
</feature>
<feature type="region of interest" description="Disordered" evidence="1">
    <location>
        <begin position="155"/>
        <end position="207"/>
    </location>
</feature>
<feature type="compositionally biased region" description="Low complexity" evidence="1">
    <location>
        <begin position="533"/>
        <end position="542"/>
    </location>
</feature>
<feature type="region of interest" description="Disordered" evidence="1">
    <location>
        <begin position="469"/>
        <end position="488"/>
    </location>
</feature>
<feature type="region of interest" description="Disordered" evidence="1">
    <location>
        <begin position="812"/>
        <end position="949"/>
    </location>
</feature>
<dbReference type="Gene3D" id="1.25.10.10">
    <property type="entry name" value="Leucine-rich Repeat Variant"/>
    <property type="match status" value="1"/>
</dbReference>
<evidence type="ECO:0000313" key="2">
    <source>
        <dbReference type="Proteomes" id="UP000695022"/>
    </source>
</evidence>
<accession>A0ABM1EJB6</accession>
<sequence>MAEVPSDTIGRVRHTKPAHDINATSPPLSSLTPEDVACLLGEEEGSGASPDLDLAGRAAVVAARRLTAAPQPPFAMATVADMTAGQGSEAEVAAAERMLGQDSGDAGEGGVDGECGSLATLTTEPLVKPPLPIAIDGFIPNSTIRDLLGFKKPPAPPTLAATQWKPKQLRSVKKRKKVKKSERLPQEGADGEHVSSGASSSIESEGDPADVIMWASSSEDEIEEDDVDECAVSGPPTEDGKPIGFKIRKVNIRRVLYDPSWPTQPEDEGAIQPQQQESISGDAAEKLSSDLLLAEEAGDGILDTDVDDGIPLLLKEIALESWFPKELELTVSWVVKAFLQIMDFVGVGPHKHLCNYIVRLHTELELTPSELDSLIDHLMAQLTHKQARIRCNAVRTLGQLGMARSDVLAGIMPMLVDAQVDVREEATSTFVCLTGVSSKSELINYFGKIGVMKPYVNTEEEVLSALANKLQHQRSPEGHPSFPHDSALPSILWSSTEDAALPSATPDTFTPWILNDWVMKHFAPTSGQAASHQQMAQPAQRARQQRVRGGRNAAETGVGRSSARSGISRGVGRKSEFPTISDSSVLRKPQLARQAPPSREKSNKVPHRPARVAQKKTRVGRQTPSGRKDLSNIDGGGILEEVTDDHYKGEPAERGGSGLMPLPQLPTRTHDWENDHTSTRDRTRLLPTNKRLYRMFESQLESSTTVKIRAAEALLKPAQQPGGTSEPTSTLHSLSDMLRDSGYASGFLGSQQWASSDAGKDSSVGRATAADAAPGAGQENVISGEMWRPRLKLPQLVESLVEGATLKTFGRQDAAAQIGRDGGEGEGKERGEGQDGAMLSQKRRSQGEQSEKGGQSGVSGRSTNVDKHNSHKGRMQKIHGGMGQDTNEERGRERRGGRGQDTNEERRREKRGGRGQDTNEERRRERRGGGRGPDTNEKMADGRSVEDII</sequence>
<dbReference type="GeneID" id="106812817"/>
<feature type="compositionally biased region" description="Low complexity" evidence="1">
    <location>
        <begin position="550"/>
        <end position="570"/>
    </location>
</feature>
<keyword evidence="2" id="KW-1185">Reference proteome</keyword>
<feature type="region of interest" description="Disordered" evidence="1">
    <location>
        <begin position="753"/>
        <end position="783"/>
    </location>
</feature>
<gene>
    <name evidence="3" type="primary">LOC106812817</name>
</gene>
<protein>
    <submittedName>
        <fullName evidence="3">Uncharacterized protein LOC106812817</fullName>
    </submittedName>
</protein>
<feature type="compositionally biased region" description="Basic and acidic residues" evidence="1">
    <location>
        <begin position="181"/>
        <end position="193"/>
    </location>
</feature>
<feature type="compositionally biased region" description="Low complexity" evidence="1">
    <location>
        <begin position="194"/>
        <end position="203"/>
    </location>
</feature>
<feature type="compositionally biased region" description="Basic and acidic residues" evidence="1">
    <location>
        <begin position="644"/>
        <end position="653"/>
    </location>
</feature>
<dbReference type="Proteomes" id="UP000695022">
    <property type="component" value="Unplaced"/>
</dbReference>
<feature type="compositionally biased region" description="Basic and acidic residues" evidence="1">
    <location>
        <begin position="934"/>
        <end position="949"/>
    </location>
</feature>
<feature type="compositionally biased region" description="Basic and acidic residues" evidence="1">
    <location>
        <begin position="887"/>
        <end position="923"/>
    </location>
</feature>
<proteinExistence type="predicted"/>
<dbReference type="SUPFAM" id="SSF48371">
    <property type="entry name" value="ARM repeat"/>
    <property type="match status" value="1"/>
</dbReference>
<feature type="region of interest" description="Disordered" evidence="1">
    <location>
        <begin position="259"/>
        <end position="278"/>
    </location>
</feature>
<organism evidence="2 3">
    <name type="scientific">Priapulus caudatus</name>
    <name type="common">Priapulid worm</name>
    <dbReference type="NCBI Taxonomy" id="37621"/>
    <lineage>
        <taxon>Eukaryota</taxon>
        <taxon>Metazoa</taxon>
        <taxon>Ecdysozoa</taxon>
        <taxon>Scalidophora</taxon>
        <taxon>Priapulida</taxon>
        <taxon>Priapulimorpha</taxon>
        <taxon>Priapulimorphida</taxon>
        <taxon>Priapulidae</taxon>
        <taxon>Priapulus</taxon>
    </lineage>
</organism>
<evidence type="ECO:0000256" key="1">
    <source>
        <dbReference type="SAM" id="MobiDB-lite"/>
    </source>
</evidence>
<feature type="region of interest" description="Disordered" evidence="1">
    <location>
        <begin position="1"/>
        <end position="32"/>
    </location>
</feature>
<dbReference type="RefSeq" id="XP_014672287.1">
    <property type="nucleotide sequence ID" value="XM_014816801.1"/>
</dbReference>
<feature type="compositionally biased region" description="Basic residues" evidence="1">
    <location>
        <begin position="604"/>
        <end position="619"/>
    </location>
</feature>
<feature type="region of interest" description="Disordered" evidence="1">
    <location>
        <begin position="525"/>
        <end position="680"/>
    </location>
</feature>
<feature type="compositionally biased region" description="Acidic residues" evidence="1">
    <location>
        <begin position="220"/>
        <end position="229"/>
    </location>
</feature>